<keyword evidence="1" id="KW-0433">Leucine-rich repeat</keyword>
<comment type="caution">
    <text evidence="3">The sequence shown here is derived from an EMBL/GenBank/DDBJ whole genome shotgun (WGS) entry which is preliminary data.</text>
</comment>
<dbReference type="InterPro" id="IPR001611">
    <property type="entry name" value="Leu-rich_rpt"/>
</dbReference>
<dbReference type="InterPro" id="IPR025875">
    <property type="entry name" value="Leu-rich_rpt_4"/>
</dbReference>
<dbReference type="EMBL" id="CATOUU010000561">
    <property type="protein sequence ID" value="CAI9934176.1"/>
    <property type="molecule type" value="Genomic_DNA"/>
</dbReference>
<evidence type="ECO:0000313" key="5">
    <source>
        <dbReference type="Proteomes" id="UP001642409"/>
    </source>
</evidence>
<proteinExistence type="predicted"/>
<evidence type="ECO:0000313" key="3">
    <source>
        <dbReference type="EMBL" id="CAI9934176.1"/>
    </source>
</evidence>
<dbReference type="SMART" id="SM00364">
    <property type="entry name" value="LRR_BAC"/>
    <property type="match status" value="10"/>
</dbReference>
<accession>A0AA86PAL9</accession>
<dbReference type="Pfam" id="PF12799">
    <property type="entry name" value="LRR_4"/>
    <property type="match status" value="3"/>
</dbReference>
<gene>
    <name evidence="3" type="ORF">HINF_LOCUS21821</name>
    <name evidence="4" type="ORF">HINF_LOCUS78472</name>
</gene>
<reference evidence="4 5" key="2">
    <citation type="submission" date="2024-07" db="EMBL/GenBank/DDBJ databases">
        <authorList>
            <person name="Akdeniz Z."/>
        </authorList>
    </citation>
    <scope>NUCLEOTIDE SEQUENCE [LARGE SCALE GENOMIC DNA]</scope>
</reference>
<evidence type="ECO:0000313" key="4">
    <source>
        <dbReference type="EMBL" id="CAL6115095.1"/>
    </source>
</evidence>
<dbReference type="EMBL" id="CAXDID020000855">
    <property type="protein sequence ID" value="CAL6115095.1"/>
    <property type="molecule type" value="Genomic_DNA"/>
</dbReference>
<dbReference type="PANTHER" id="PTHR46652">
    <property type="entry name" value="LEUCINE-RICH REPEAT AND IQ DOMAIN-CONTAINING PROTEIN 1-RELATED"/>
    <property type="match status" value="1"/>
</dbReference>
<protein>
    <submittedName>
        <fullName evidence="3">Leucine rich repeats-containing protein</fullName>
    </submittedName>
    <submittedName>
        <fullName evidence="4">Leucine_rich repeats-containing protein</fullName>
    </submittedName>
</protein>
<keyword evidence="2" id="KW-0677">Repeat</keyword>
<organism evidence="3">
    <name type="scientific">Hexamita inflata</name>
    <dbReference type="NCBI Taxonomy" id="28002"/>
    <lineage>
        <taxon>Eukaryota</taxon>
        <taxon>Metamonada</taxon>
        <taxon>Diplomonadida</taxon>
        <taxon>Hexamitidae</taxon>
        <taxon>Hexamitinae</taxon>
        <taxon>Hexamita</taxon>
    </lineage>
</organism>
<evidence type="ECO:0000256" key="2">
    <source>
        <dbReference type="ARBA" id="ARBA00022737"/>
    </source>
</evidence>
<dbReference type="InterPro" id="IPR032675">
    <property type="entry name" value="LRR_dom_sf"/>
</dbReference>
<keyword evidence="5" id="KW-1185">Reference proteome</keyword>
<sequence length="2410" mass="277141">MTEPPCFIVKEPTDLQNEELKQYVNVRILNIYFKKLDDVPVHIQILTINNCQLQSIKNLFHLNDLMHFDVKHNMISDISGIVTHLQLEYFDFSFNNVLVIPDGIQQLQNLKTVISENNYIVNQEPLIQHVNFIVQWLQQQQIPEQKDFRKFLTPGTSDQLVNQLMNTENGKRERSQYLENMIKTLTSLIKGKKLIAKDLFGITHFGFVDCFDVDTLSLDHCPNLNFTELPKKIRHLSITNSGLYRIDGLENMKQLESIDLTNNKLISCKLLFQLPNLAKVNIQGNKIQDLEHITKLPKFQWNFILPQRLAYLADFQKYLGDDSSEQDALNLQKEMSEEQKKSMQIVYDAKQIDRLKGQVVNGYLEISSDTSITSFGFVDHWKLTSLKIVDCPNLSLERAPTLLTNLTITECGLKSTKGIEKAKLLKHLSLSNNSLTDLEDLNQLTALEELDLSFNQLYQIDLVSALIKLKSLNLRHNNLIVVKPVETLKELKRLEINENMIQDLECVKKLNNFDWEMISQQKQLKESDYQNYFEKIGSEDSMQEIIDKMAAKTAIRQQIVHDSLMIRKYKDQVREKSLVIQNDTNLLSIQFSDELDLQSLTVCGSQNLTLERVPQNIRHLAINNCNIKSTKGLAPAKLLISLDVSDNLLNDLTELDELTSLQKLDISFNALQNIDNVGKLTKLVSLNVKRNRIKIIKPIETLLLLEELNITDNTLQDLQYIKLLPKLKWEAIVKQSKIEAIEVKKQTEDCDSSVDEKGGDIKLKEEQKKSMQIVYDAKQIDRLKGQVVNGYLEISSDTSITSFGFVDHWKLTSLKIVDCPNLSLERAPTLLTNLTITECGLKSTKGIEKAKLLKHLSLSNNSLTDLEDLNQLTALEELDLSFNQLYQIDLVSALIKLKSLNLRHNNLIVVKPVETLKELKRLEINENMIQDLECVKKLNNFDWEMISQQKQLKESDYQNYFEKIGSEDSMQEIIDKMAAKTAIRQQIVHDSLMIRKYKDQVREKSLVIQNDTNLLSIQFSDELDLQSLTVCGSQNITLERVPQNIRHLAINNCNIKSTKGLAPAKLLISLDVSDNLLNDLTELDELTSLQKLDISFNALQNIDNVGKLTKLVSLNVKRNRIKIIKPIETLLLLEELNITDNTLQDLQYIKLLPKLKWEAIVKQSKIEAIEVKKQTEDCDSSVDEKGGDIKLKEEQKKSMQIVYDAKQIDRLKGQVVNGYLEISSDTSITSFGFVDHWKLTSLKIVDCPNLSLERAPTLLTNLTITECGLKSTKGIEKAKLLKHLSLSNNSLTDLEDLNQLTALEELDLSFNQLYQIDLVSALIKLKSLNLRHNNLIVVKPVITLFELEYIDINDNQIQDLQYVKTLPKLSWDMIAQQTEPVLVDYQKYLGDGSTEQEAKIFAASITNDQITSKQILYDTKMIRKFKDKVQNGSLEISFDNNVTSFGFVDQFKLNSLKIINCPNLTLERAPKILQYLTINKCGLQSTEGIQNATQLTSLNLQNNLINDLKDLDKLTLVQNLDISNNQLFDITNVGKLMKLETLNLQNNKLMICKPLEALKLLTNLQIDGNMILDMIYIKKLDKFNWDMITEQNEPNNQDYHNFFNKMTQQKCSEALIQGYVNDLTNDSFISKQIIHDALMKRKYQTQVHNGKLIIQNDPSLQSIEFVDYINIKELIVMNCYNLILERCPKKALKLTINSCNLSILQGIEHMVQLTDLNLSMNQLKDISLLASLINLTHLDLGQNNIENINVLTNFKNLISLDLSQNLVADITAIAQLTQLQILDLSYNFISSLDDLSDLTSLVRLNVSKNNIVNINSLKGMINLVYLNISFNKIISLEICKQLSKLHDLRLESNLIQNFEPIAQLQNVNKYWISNQLTPSDEDYMRSYNCTLPMVKNFINQNKTDSSQNKLMLINKYKNQVTNDSKLSLNNEQQLNAIQFTDILKVIDLEAINCQTISFDDCPKLLLRLKLNNCIMKNDETQQYITNIYQLSQLTDIDLSNNHIQNIEELGALTNLKSVNLLNNIISRVAALKDLNLTYLNLQNNKIIFQQPLSHFSALNEKFIISNNFISDNFELQSQQEPTIDNFKNVLGPNSTEQQAAELMNFVNYDKKMRTAYKSLTENNRLIIKDDQNLFDIQFTRYLNIKQIVINNCANVQITRKYTNFSVDEEGFMQNSLDVQIVQDPINIRILKINNCGLTHLIGIERMRDLTEIDIKNNKIVSIKQIQKLSLEKIQLGHNIIVDMNILTSLKNYKTEWIQEQDEATDLDYTRYLEQTNANLSLKQFKQSISETVVREQRIFNIYLRRIQTFVLNLFILTRLTLFVHLKTSTQTQIILLHITRNNFQMIFFICPPLFNIVYCLQILKSGFSEGQQCYFRNKSVEIVNNIFCLIQSVKEMQLQIIQKQNANILF</sequence>
<evidence type="ECO:0000256" key="1">
    <source>
        <dbReference type="ARBA" id="ARBA00022614"/>
    </source>
</evidence>
<dbReference type="PANTHER" id="PTHR46652:SF8">
    <property type="entry name" value="LEUCINE RICH REPEAT CONTAINING 23"/>
    <property type="match status" value="1"/>
</dbReference>
<dbReference type="PROSITE" id="PS51450">
    <property type="entry name" value="LRR"/>
    <property type="match status" value="26"/>
</dbReference>
<dbReference type="InterPro" id="IPR050836">
    <property type="entry name" value="SDS22/Internalin_LRR"/>
</dbReference>
<dbReference type="SMART" id="SM00369">
    <property type="entry name" value="LRR_TYP"/>
    <property type="match status" value="17"/>
</dbReference>
<dbReference type="InterPro" id="IPR003591">
    <property type="entry name" value="Leu-rich_rpt_typical-subtyp"/>
</dbReference>
<name>A0AA86PAL9_9EUKA</name>
<dbReference type="Proteomes" id="UP001642409">
    <property type="component" value="Unassembled WGS sequence"/>
</dbReference>
<reference evidence="3" key="1">
    <citation type="submission" date="2023-06" db="EMBL/GenBank/DDBJ databases">
        <authorList>
            <person name="Kurt Z."/>
        </authorList>
    </citation>
    <scope>NUCLEOTIDE SEQUENCE</scope>
</reference>
<dbReference type="Gene3D" id="3.80.10.10">
    <property type="entry name" value="Ribonuclease Inhibitor"/>
    <property type="match status" value="11"/>
</dbReference>
<dbReference type="SUPFAM" id="SSF52058">
    <property type="entry name" value="L domain-like"/>
    <property type="match status" value="6"/>
</dbReference>
<dbReference type="SMART" id="SM00365">
    <property type="entry name" value="LRR_SD22"/>
    <property type="match status" value="28"/>
</dbReference>